<feature type="chain" id="PRO_5020355531" evidence="1">
    <location>
        <begin position="27"/>
        <end position="366"/>
    </location>
</feature>
<evidence type="ECO:0000256" key="1">
    <source>
        <dbReference type="SAM" id="SignalP"/>
    </source>
</evidence>
<organism evidence="2 3">
    <name type="scientific">Sphingobacterium yanglingense</name>
    <dbReference type="NCBI Taxonomy" id="1437280"/>
    <lineage>
        <taxon>Bacteria</taxon>
        <taxon>Pseudomonadati</taxon>
        <taxon>Bacteroidota</taxon>
        <taxon>Sphingobacteriia</taxon>
        <taxon>Sphingobacteriales</taxon>
        <taxon>Sphingobacteriaceae</taxon>
        <taxon>Sphingobacterium</taxon>
    </lineage>
</organism>
<dbReference type="Pfam" id="PF16286">
    <property type="entry name" value="DUF4932"/>
    <property type="match status" value="1"/>
</dbReference>
<feature type="signal peptide" evidence="1">
    <location>
        <begin position="1"/>
        <end position="26"/>
    </location>
</feature>
<name>A0A4R6WPU7_9SPHI</name>
<dbReference type="EMBL" id="SNYV01000013">
    <property type="protein sequence ID" value="TDQ78305.1"/>
    <property type="molecule type" value="Genomic_DNA"/>
</dbReference>
<dbReference type="RefSeq" id="WP_162850095.1">
    <property type="nucleotide sequence ID" value="NZ_SNYV01000013.1"/>
</dbReference>
<gene>
    <name evidence="2" type="ORF">CLV99_2286</name>
</gene>
<dbReference type="Proteomes" id="UP000295292">
    <property type="component" value="Unassembled WGS sequence"/>
</dbReference>
<sequence>MLFRTNNKLKVTGILILSIFSLSTQAQHNAGIQGPLVDRRIELVSIVFRLAECREYSLERFKKYTDEIQNHFGPYKNHELINFVKDIRKTKGIGYDATMAMAIHLDSSLNPITDFSDSIPSYRWGQKDANEFVRLLKSFYVDTDFESLFDKQQQLYASARDRFSPIFKKLDFDWFNSFYGKVVEEKFVVVNALGNGGANYAATAQTAEGKTTYAIMGAWETDDVGMVCFKMNDYFPILVHELNHPFVNYLLENNPEPFRKSGEALYSIVGDKMKKQAYTSWEAMLNEAMVRAAVIKYMQDHHFAKGEIQAEMNTQIDKGFLWIEDLVQELHNYANNRHRYPSLEAYMPNIAKAYDSYASRYSTKYR</sequence>
<evidence type="ECO:0000313" key="3">
    <source>
        <dbReference type="Proteomes" id="UP000295292"/>
    </source>
</evidence>
<dbReference type="AlphaFoldDB" id="A0A4R6WPU7"/>
<proteinExistence type="predicted"/>
<reference evidence="2 3" key="1">
    <citation type="submission" date="2019-03" db="EMBL/GenBank/DDBJ databases">
        <title>Genomic Encyclopedia of Archaeal and Bacterial Type Strains, Phase II (KMG-II): from individual species to whole genera.</title>
        <authorList>
            <person name="Goeker M."/>
        </authorList>
    </citation>
    <scope>NUCLEOTIDE SEQUENCE [LARGE SCALE GENOMIC DNA]</scope>
    <source>
        <strain evidence="2 3">DSM 28353</strain>
    </source>
</reference>
<evidence type="ECO:0000313" key="2">
    <source>
        <dbReference type="EMBL" id="TDQ78305.1"/>
    </source>
</evidence>
<keyword evidence="1" id="KW-0732">Signal</keyword>
<comment type="caution">
    <text evidence="2">The sequence shown here is derived from an EMBL/GenBank/DDBJ whole genome shotgun (WGS) entry which is preliminary data.</text>
</comment>
<keyword evidence="3" id="KW-1185">Reference proteome</keyword>
<protein>
    <submittedName>
        <fullName evidence="2">Uncharacterized protein DUF4932</fullName>
    </submittedName>
</protein>
<dbReference type="InterPro" id="IPR032560">
    <property type="entry name" value="DUF4932"/>
</dbReference>
<accession>A0A4R6WPU7</accession>